<gene>
    <name evidence="2" type="ORF">HBA54_00670</name>
</gene>
<dbReference type="PANTHER" id="PTHR35024">
    <property type="entry name" value="HYPOTHETICAL CYTOSOLIC PROTEIN"/>
    <property type="match status" value="1"/>
</dbReference>
<sequence>MAKTFQPRRPVSAVDTALGVRPGAGVLGLAKSEPASQAAEARPEGTLIVGKGIFVKGEIESCLTLVVEGRVEASLAADDLKVRKDGVFGGNAVVETASIAGEFEGDLTVRGLLTIEAGGRVKGTIRYSEIVIQSGGQIRGDVGLIPALVADEDVA</sequence>
<evidence type="ECO:0000256" key="1">
    <source>
        <dbReference type="ARBA" id="ARBA00044755"/>
    </source>
</evidence>
<evidence type="ECO:0000313" key="3">
    <source>
        <dbReference type="Proteomes" id="UP000761264"/>
    </source>
</evidence>
<dbReference type="Pfam" id="PF04519">
    <property type="entry name" value="Bactofilin"/>
    <property type="match status" value="1"/>
</dbReference>
<evidence type="ECO:0000313" key="2">
    <source>
        <dbReference type="EMBL" id="NIA67099.1"/>
    </source>
</evidence>
<dbReference type="RefSeq" id="WP_167220385.1">
    <property type="nucleotide sequence ID" value="NZ_JAAQPH010000001.1"/>
</dbReference>
<name>A0A967EV01_9PROT</name>
<proteinExistence type="inferred from homology"/>
<dbReference type="PANTHER" id="PTHR35024:SF4">
    <property type="entry name" value="POLYMER-FORMING CYTOSKELETAL PROTEIN"/>
    <property type="match status" value="1"/>
</dbReference>
<keyword evidence="3" id="KW-1185">Reference proteome</keyword>
<reference evidence="2" key="1">
    <citation type="submission" date="2020-03" db="EMBL/GenBank/DDBJ databases">
        <title>Genome of Pelagibius litoralis DSM 21314T.</title>
        <authorList>
            <person name="Wang G."/>
        </authorList>
    </citation>
    <scope>NUCLEOTIDE SEQUENCE</scope>
    <source>
        <strain evidence="2">DSM 21314</strain>
    </source>
</reference>
<protein>
    <submittedName>
        <fullName evidence="2">Polymer-forming cytoskeletal protein</fullName>
    </submittedName>
</protein>
<dbReference type="InterPro" id="IPR007607">
    <property type="entry name" value="BacA/B"/>
</dbReference>
<dbReference type="Proteomes" id="UP000761264">
    <property type="component" value="Unassembled WGS sequence"/>
</dbReference>
<dbReference type="EMBL" id="JAAQPH010000001">
    <property type="protein sequence ID" value="NIA67099.1"/>
    <property type="molecule type" value="Genomic_DNA"/>
</dbReference>
<dbReference type="AlphaFoldDB" id="A0A967EV01"/>
<comment type="similarity">
    <text evidence="1">Belongs to the bactofilin family.</text>
</comment>
<comment type="caution">
    <text evidence="2">The sequence shown here is derived from an EMBL/GenBank/DDBJ whole genome shotgun (WGS) entry which is preliminary data.</text>
</comment>
<accession>A0A967EV01</accession>
<organism evidence="2 3">
    <name type="scientific">Pelagibius litoralis</name>
    <dbReference type="NCBI Taxonomy" id="374515"/>
    <lineage>
        <taxon>Bacteria</taxon>
        <taxon>Pseudomonadati</taxon>
        <taxon>Pseudomonadota</taxon>
        <taxon>Alphaproteobacteria</taxon>
        <taxon>Rhodospirillales</taxon>
        <taxon>Rhodovibrionaceae</taxon>
        <taxon>Pelagibius</taxon>
    </lineage>
</organism>